<dbReference type="SUPFAM" id="SSF81383">
    <property type="entry name" value="F-box domain"/>
    <property type="match status" value="1"/>
</dbReference>
<dbReference type="InterPro" id="IPR017451">
    <property type="entry name" value="F-box-assoc_interact_dom"/>
</dbReference>
<proteinExistence type="predicted"/>
<name>A0A5A7RHS6_STRAF</name>
<feature type="non-terminal residue" evidence="2">
    <location>
        <position position="1"/>
    </location>
</feature>
<comment type="caution">
    <text evidence="2">The sequence shown here is derived from an EMBL/GenBank/DDBJ whole genome shotgun (WGS) entry which is preliminary data.</text>
</comment>
<dbReference type="InterPro" id="IPR013187">
    <property type="entry name" value="F-box-assoc_dom_typ3"/>
</dbReference>
<accession>A0A5A7RHS6</accession>
<keyword evidence="3" id="KW-1185">Reference proteome</keyword>
<protein>
    <submittedName>
        <fullName evidence="2">F-box and associated interaction domains-containing protein</fullName>
    </submittedName>
</protein>
<dbReference type="EMBL" id="BKCP01012737">
    <property type="protein sequence ID" value="GER56777.1"/>
    <property type="molecule type" value="Genomic_DNA"/>
</dbReference>
<dbReference type="InterPro" id="IPR036047">
    <property type="entry name" value="F-box-like_dom_sf"/>
</dbReference>
<reference evidence="3" key="1">
    <citation type="journal article" date="2019" name="Curr. Biol.">
        <title>Genome Sequence of Striga asiatica Provides Insight into the Evolution of Plant Parasitism.</title>
        <authorList>
            <person name="Yoshida S."/>
            <person name="Kim S."/>
            <person name="Wafula E.K."/>
            <person name="Tanskanen J."/>
            <person name="Kim Y.M."/>
            <person name="Honaas L."/>
            <person name="Yang Z."/>
            <person name="Spallek T."/>
            <person name="Conn C.E."/>
            <person name="Ichihashi Y."/>
            <person name="Cheong K."/>
            <person name="Cui S."/>
            <person name="Der J.P."/>
            <person name="Gundlach H."/>
            <person name="Jiao Y."/>
            <person name="Hori C."/>
            <person name="Ishida J.K."/>
            <person name="Kasahara H."/>
            <person name="Kiba T."/>
            <person name="Kim M.S."/>
            <person name="Koo N."/>
            <person name="Laohavisit A."/>
            <person name="Lee Y.H."/>
            <person name="Lumba S."/>
            <person name="McCourt P."/>
            <person name="Mortimer J.C."/>
            <person name="Mutuku J.M."/>
            <person name="Nomura T."/>
            <person name="Sasaki-Sekimoto Y."/>
            <person name="Seto Y."/>
            <person name="Wang Y."/>
            <person name="Wakatake T."/>
            <person name="Sakakibara H."/>
            <person name="Demura T."/>
            <person name="Yamaguchi S."/>
            <person name="Yoneyama K."/>
            <person name="Manabe R.I."/>
            <person name="Nelson D.C."/>
            <person name="Schulman A.H."/>
            <person name="Timko M.P."/>
            <person name="dePamphilis C.W."/>
            <person name="Choi D."/>
            <person name="Shirasu K."/>
        </authorList>
    </citation>
    <scope>NUCLEOTIDE SEQUENCE [LARGE SCALE GENOMIC DNA]</scope>
    <source>
        <strain evidence="3">cv. UVA1</strain>
    </source>
</reference>
<dbReference type="PANTHER" id="PTHR31672:SF13">
    <property type="entry name" value="F-BOX PROTEIN CPR30-LIKE"/>
    <property type="match status" value="1"/>
</dbReference>
<organism evidence="2 3">
    <name type="scientific">Striga asiatica</name>
    <name type="common">Asiatic witchweed</name>
    <name type="synonym">Buchnera asiatica</name>
    <dbReference type="NCBI Taxonomy" id="4170"/>
    <lineage>
        <taxon>Eukaryota</taxon>
        <taxon>Viridiplantae</taxon>
        <taxon>Streptophyta</taxon>
        <taxon>Embryophyta</taxon>
        <taxon>Tracheophyta</taxon>
        <taxon>Spermatophyta</taxon>
        <taxon>Magnoliopsida</taxon>
        <taxon>eudicotyledons</taxon>
        <taxon>Gunneridae</taxon>
        <taxon>Pentapetalae</taxon>
        <taxon>asterids</taxon>
        <taxon>lamiids</taxon>
        <taxon>Lamiales</taxon>
        <taxon>Orobanchaceae</taxon>
        <taxon>Buchnereae</taxon>
        <taxon>Striga</taxon>
    </lineage>
</organism>
<dbReference type="OrthoDB" id="339151at2759"/>
<gene>
    <name evidence="2" type="ORF">STAS_34514</name>
</gene>
<evidence type="ECO:0000313" key="3">
    <source>
        <dbReference type="Proteomes" id="UP000325081"/>
    </source>
</evidence>
<evidence type="ECO:0000259" key="1">
    <source>
        <dbReference type="Pfam" id="PF08268"/>
    </source>
</evidence>
<dbReference type="PANTHER" id="PTHR31672">
    <property type="entry name" value="BNACNNG10540D PROTEIN"/>
    <property type="match status" value="1"/>
</dbReference>
<dbReference type="InterPro" id="IPR050796">
    <property type="entry name" value="SCF_F-box_component"/>
</dbReference>
<feature type="domain" description="F-box associated beta-propeller type 3" evidence="1">
    <location>
        <begin position="277"/>
        <end position="488"/>
    </location>
</feature>
<evidence type="ECO:0000313" key="2">
    <source>
        <dbReference type="EMBL" id="GER56777.1"/>
    </source>
</evidence>
<dbReference type="Proteomes" id="UP000325081">
    <property type="component" value="Unassembled WGS sequence"/>
</dbReference>
<sequence length="598" mass="68596">PINALHLHLSSEPELISPTSFNRPYFRLLPHRVTRSIGRAQCSLLVLRHTPKSALDGSSSQISRIPPAGCSSGNPNSSYELLLGRRVVFQLNKFVKALFRLNQFGECQLSQFKLSIFYQLLSFFFYLLQYYLLAVWRLQYYSVVLLTFRCFEACHTDKELVVKSIAKHDQISKKSYASVVRSGGSDYNKGGLDSRFKFTSFRPIKENPNLKEEWSLPKRETSLVLLRLHAKHIAVCRCVCRSWLSLTTSRGFISAQLDHARSESDPQFLFHDSVPSLEREKAPVKPTQSGLVCFSPDTLIIGSINGLICSTGNWRYCSWPSPNDVWIWNPSTGLSKKLPMGIRFFQRFSNIQATFAFCWDEESDVYKVVRIISKKCEPTFAEVWSSDINSWEEIDLTYHPSFYHPSNPVNLVPTTVCNVFVRNSPHWAVLDYDGNPFIISFDVKTNKLKLFSFPSQLSSDPEDVAMRITTGSGQLFVTNWMGELAVLDYLYMAAEDEETLAPLLSEAQSMYCPYRLWKMEVNGRWICSRLVSFGFDFHYCLNSVGGGKYMLLQTPSDIALYDIMLLEEDKFFADEMERDPKESPLPAPFWEHQHHFNP</sequence>
<dbReference type="Pfam" id="PF08268">
    <property type="entry name" value="FBA_3"/>
    <property type="match status" value="1"/>
</dbReference>
<dbReference type="NCBIfam" id="TIGR01640">
    <property type="entry name" value="F_box_assoc_1"/>
    <property type="match status" value="1"/>
</dbReference>
<dbReference type="AlphaFoldDB" id="A0A5A7RHS6"/>